<organism evidence="1">
    <name type="scientific">Hordeum vulgare subsp. vulgare</name>
    <name type="common">Domesticated barley</name>
    <dbReference type="NCBI Taxonomy" id="112509"/>
    <lineage>
        <taxon>Eukaryota</taxon>
        <taxon>Viridiplantae</taxon>
        <taxon>Streptophyta</taxon>
        <taxon>Embryophyta</taxon>
        <taxon>Tracheophyta</taxon>
        <taxon>Spermatophyta</taxon>
        <taxon>Magnoliopsida</taxon>
        <taxon>Liliopsida</taxon>
        <taxon>Poales</taxon>
        <taxon>Poaceae</taxon>
        <taxon>BOP clade</taxon>
        <taxon>Pooideae</taxon>
        <taxon>Triticodae</taxon>
        <taxon>Triticeae</taxon>
        <taxon>Hordeinae</taxon>
        <taxon>Hordeum</taxon>
    </lineage>
</organism>
<dbReference type="AlphaFoldDB" id="F2D7Y3"/>
<accession>F2D7Y3</accession>
<reference evidence="1" key="1">
    <citation type="journal article" date="2011" name="Plant Physiol.">
        <title>Comprehensive sequence analysis of 24,783 barley full-length cDNAs derived from 12 clone libraries.</title>
        <authorList>
            <person name="Matsumoto T."/>
            <person name="Tanaka T."/>
            <person name="Sakai H."/>
            <person name="Amano N."/>
            <person name="Kanamori H."/>
            <person name="Kurita K."/>
            <person name="Kikuta A."/>
            <person name="Kamiya K."/>
            <person name="Yamamoto M."/>
            <person name="Ikawa H."/>
            <person name="Fujii N."/>
            <person name="Hori K."/>
            <person name="Itoh T."/>
            <person name="Sato K."/>
        </authorList>
    </citation>
    <scope>NUCLEOTIDE SEQUENCE</scope>
</reference>
<dbReference type="EMBL" id="AK359995">
    <property type="protein sequence ID" value="BAJ91204.1"/>
    <property type="molecule type" value="mRNA"/>
</dbReference>
<proteinExistence type="evidence at transcript level"/>
<sequence>MAAPGSLALLQAPSFAAAKCRPVAMSRGAARAVFAVRASAASAATEDLRTIHN</sequence>
<protein>
    <submittedName>
        <fullName evidence="1">Predicted protein</fullName>
    </submittedName>
</protein>
<name>F2D7Y3_HORVV</name>
<evidence type="ECO:0000313" key="1">
    <source>
        <dbReference type="EMBL" id="BAJ91204.1"/>
    </source>
</evidence>